<reference evidence="2" key="4">
    <citation type="submission" date="2019-03" db="UniProtKB">
        <authorList>
            <consortium name="EnsemblPlants"/>
        </authorList>
    </citation>
    <scope>IDENTIFICATION</scope>
</reference>
<dbReference type="AlphaFoldDB" id="A0A453H5D1"/>
<evidence type="ECO:0000256" key="1">
    <source>
        <dbReference type="SAM" id="Phobius"/>
    </source>
</evidence>
<keyword evidence="1" id="KW-0472">Membrane</keyword>
<reference evidence="3" key="2">
    <citation type="journal article" date="2017" name="Nat. Plants">
        <title>The Aegilops tauschii genome reveals multiple impacts of transposons.</title>
        <authorList>
            <person name="Zhao G."/>
            <person name="Zou C."/>
            <person name="Li K."/>
            <person name="Wang K."/>
            <person name="Li T."/>
            <person name="Gao L."/>
            <person name="Zhang X."/>
            <person name="Wang H."/>
            <person name="Yang Z."/>
            <person name="Liu X."/>
            <person name="Jiang W."/>
            <person name="Mao L."/>
            <person name="Kong X."/>
            <person name="Jiao Y."/>
            <person name="Jia J."/>
        </authorList>
    </citation>
    <scope>NUCLEOTIDE SEQUENCE [LARGE SCALE GENOMIC DNA]</scope>
    <source>
        <strain evidence="3">cv. AL8/78</strain>
    </source>
</reference>
<evidence type="ECO:0000313" key="3">
    <source>
        <dbReference type="Proteomes" id="UP000015105"/>
    </source>
</evidence>
<protein>
    <submittedName>
        <fullName evidence="2">Uncharacterized protein</fullName>
    </submittedName>
</protein>
<dbReference type="Gramene" id="AET4Gv20071800.6">
    <property type="protein sequence ID" value="AET4Gv20071800.6"/>
    <property type="gene ID" value="AET4Gv20071800"/>
</dbReference>
<feature type="transmembrane region" description="Helical" evidence="1">
    <location>
        <begin position="37"/>
        <end position="57"/>
    </location>
</feature>
<proteinExistence type="predicted"/>
<accession>A0A453H5D1</accession>
<organism evidence="2 3">
    <name type="scientific">Aegilops tauschii subsp. strangulata</name>
    <name type="common">Goatgrass</name>
    <dbReference type="NCBI Taxonomy" id="200361"/>
    <lineage>
        <taxon>Eukaryota</taxon>
        <taxon>Viridiplantae</taxon>
        <taxon>Streptophyta</taxon>
        <taxon>Embryophyta</taxon>
        <taxon>Tracheophyta</taxon>
        <taxon>Spermatophyta</taxon>
        <taxon>Magnoliopsida</taxon>
        <taxon>Liliopsida</taxon>
        <taxon>Poales</taxon>
        <taxon>Poaceae</taxon>
        <taxon>BOP clade</taxon>
        <taxon>Pooideae</taxon>
        <taxon>Triticodae</taxon>
        <taxon>Triticeae</taxon>
        <taxon>Triticinae</taxon>
        <taxon>Aegilops</taxon>
    </lineage>
</organism>
<dbReference type="EnsemblPlants" id="AET4Gv20071800.6">
    <property type="protein sequence ID" value="AET4Gv20071800.6"/>
    <property type="gene ID" value="AET4Gv20071800"/>
</dbReference>
<keyword evidence="3" id="KW-1185">Reference proteome</keyword>
<reference evidence="2" key="5">
    <citation type="journal article" date="2021" name="G3 (Bethesda)">
        <title>Aegilops tauschii genome assembly Aet v5.0 features greater sequence contiguity and improved annotation.</title>
        <authorList>
            <person name="Wang L."/>
            <person name="Zhu T."/>
            <person name="Rodriguez J.C."/>
            <person name="Deal K.R."/>
            <person name="Dubcovsky J."/>
            <person name="McGuire P.E."/>
            <person name="Lux T."/>
            <person name="Spannagl M."/>
            <person name="Mayer K.F.X."/>
            <person name="Baldrich P."/>
            <person name="Meyers B.C."/>
            <person name="Huo N."/>
            <person name="Gu Y.Q."/>
            <person name="Zhou H."/>
            <person name="Devos K.M."/>
            <person name="Bennetzen J.L."/>
            <person name="Unver T."/>
            <person name="Budak H."/>
            <person name="Gulick P.J."/>
            <person name="Galiba G."/>
            <person name="Kalapos B."/>
            <person name="Nelson D.R."/>
            <person name="Li P."/>
            <person name="You F.M."/>
            <person name="Luo M.C."/>
            <person name="Dvorak J."/>
        </authorList>
    </citation>
    <scope>NUCLEOTIDE SEQUENCE [LARGE SCALE GENOMIC DNA]</scope>
    <source>
        <strain evidence="2">cv. AL8/78</strain>
    </source>
</reference>
<keyword evidence="1" id="KW-0812">Transmembrane</keyword>
<name>A0A453H5D1_AEGTS</name>
<reference evidence="3" key="1">
    <citation type="journal article" date="2014" name="Science">
        <title>Ancient hybridizations among the ancestral genomes of bread wheat.</title>
        <authorList>
            <consortium name="International Wheat Genome Sequencing Consortium,"/>
            <person name="Marcussen T."/>
            <person name="Sandve S.R."/>
            <person name="Heier L."/>
            <person name="Spannagl M."/>
            <person name="Pfeifer M."/>
            <person name="Jakobsen K.S."/>
            <person name="Wulff B.B."/>
            <person name="Steuernagel B."/>
            <person name="Mayer K.F."/>
            <person name="Olsen O.A."/>
        </authorList>
    </citation>
    <scope>NUCLEOTIDE SEQUENCE [LARGE SCALE GENOMIC DNA]</scope>
    <source>
        <strain evidence="3">cv. AL8/78</strain>
    </source>
</reference>
<reference evidence="2" key="3">
    <citation type="journal article" date="2017" name="Nature">
        <title>Genome sequence of the progenitor of the wheat D genome Aegilops tauschii.</title>
        <authorList>
            <person name="Luo M.C."/>
            <person name="Gu Y.Q."/>
            <person name="Puiu D."/>
            <person name="Wang H."/>
            <person name="Twardziok S.O."/>
            <person name="Deal K.R."/>
            <person name="Huo N."/>
            <person name="Zhu T."/>
            <person name="Wang L."/>
            <person name="Wang Y."/>
            <person name="McGuire P.E."/>
            <person name="Liu S."/>
            <person name="Long H."/>
            <person name="Ramasamy R.K."/>
            <person name="Rodriguez J.C."/>
            <person name="Van S.L."/>
            <person name="Yuan L."/>
            <person name="Wang Z."/>
            <person name="Xia Z."/>
            <person name="Xiao L."/>
            <person name="Anderson O.D."/>
            <person name="Ouyang S."/>
            <person name="Liang Y."/>
            <person name="Zimin A.V."/>
            <person name="Pertea G."/>
            <person name="Qi P."/>
            <person name="Bennetzen J.L."/>
            <person name="Dai X."/>
            <person name="Dawson M.W."/>
            <person name="Muller H.G."/>
            <person name="Kugler K."/>
            <person name="Rivarola-Duarte L."/>
            <person name="Spannagl M."/>
            <person name="Mayer K.F.X."/>
            <person name="Lu F.H."/>
            <person name="Bevan M.W."/>
            <person name="Leroy P."/>
            <person name="Li P."/>
            <person name="You F.M."/>
            <person name="Sun Q."/>
            <person name="Liu Z."/>
            <person name="Lyons E."/>
            <person name="Wicker T."/>
            <person name="Salzberg S.L."/>
            <person name="Devos K.M."/>
            <person name="Dvorak J."/>
        </authorList>
    </citation>
    <scope>NUCLEOTIDE SEQUENCE [LARGE SCALE GENOMIC DNA]</scope>
    <source>
        <strain evidence="2">cv. AL8/78</strain>
    </source>
</reference>
<sequence length="81" mass="9052">MVYSSATATARVTICIDIIANQNDLSRVTYGIQSLPFFPFFLCSIRTFFVLGLLGFVQHTNALGFCTKGKVCIRCVYFIVE</sequence>
<keyword evidence="1" id="KW-1133">Transmembrane helix</keyword>
<evidence type="ECO:0000313" key="2">
    <source>
        <dbReference type="EnsemblPlants" id="AET4Gv20071800.6"/>
    </source>
</evidence>
<dbReference type="Proteomes" id="UP000015105">
    <property type="component" value="Chromosome 4D"/>
</dbReference>